<dbReference type="EMBL" id="WNCL01000004">
    <property type="protein sequence ID" value="MTU42485.1"/>
    <property type="molecule type" value="Genomic_DNA"/>
</dbReference>
<evidence type="ECO:0000313" key="2">
    <source>
        <dbReference type="Proteomes" id="UP000462362"/>
    </source>
</evidence>
<organism evidence="1 2">
    <name type="scientific">Parasutterella excrementihominis</name>
    <dbReference type="NCBI Taxonomy" id="487175"/>
    <lineage>
        <taxon>Bacteria</taxon>
        <taxon>Pseudomonadati</taxon>
        <taxon>Pseudomonadota</taxon>
        <taxon>Betaproteobacteria</taxon>
        <taxon>Burkholderiales</taxon>
        <taxon>Sutterellaceae</taxon>
        <taxon>Parasutterella</taxon>
    </lineage>
</organism>
<gene>
    <name evidence="1" type="ORF">GMD42_02380</name>
</gene>
<protein>
    <submittedName>
        <fullName evidence="1">Uncharacterized protein</fullName>
    </submittedName>
</protein>
<name>A0A6I3S9V3_9BURK</name>
<evidence type="ECO:0000313" key="1">
    <source>
        <dbReference type="EMBL" id="MTU42485.1"/>
    </source>
</evidence>
<sequence length="434" mass="46642">MGKKDVSFTAGQDVTIGKGTVVLTQADLNIEAKRGSVVLEGESAVGVLSSSEDEEINRLKVFAGKDFTVKDTVMLFASEEAQLKAGENFELGRDSVLAGDGLVKVEAGKDVSLKHGSGIEGFSSDGVENLEIHAERNVHQDASADGIASDRLEVSAGGSVELLAQKSAKDKELGNRVDELIVSAGSDINLVLNGQKQEIQINEEKGNIINGNLTIENYNGPLSVGYELTVNRHAEMKADSVLLKDLQASQDIYLEANGEIRANGLASGADVTIVQRSADPSAAVVVKNVDAGDQIFVLNAGGPVSLEKSVSGNSTMIFVSQDGYKPDRNVISSRSNRVGIFAAAPQMLSVFDRFGREISYLSKDSLQADQRHHHYALYRYGEDTHMPASRLFFNGYRAESVSPSNGLIKEALLFVTNRWQVNMGEEGAEEETED</sequence>
<dbReference type="RefSeq" id="WP_155165844.1">
    <property type="nucleotide sequence ID" value="NZ_JAXXAX010000030.1"/>
</dbReference>
<proteinExistence type="predicted"/>
<accession>A0A6I3S9V3</accession>
<comment type="caution">
    <text evidence="1">The sequence shown here is derived from an EMBL/GenBank/DDBJ whole genome shotgun (WGS) entry which is preliminary data.</text>
</comment>
<dbReference type="AlphaFoldDB" id="A0A6I3S9V3"/>
<reference evidence="1 2" key="1">
    <citation type="journal article" date="2019" name="Nat. Med.">
        <title>A library of human gut bacterial isolates paired with longitudinal multiomics data enables mechanistic microbiome research.</title>
        <authorList>
            <person name="Poyet M."/>
            <person name="Groussin M."/>
            <person name="Gibbons S.M."/>
            <person name="Avila-Pacheco J."/>
            <person name="Jiang X."/>
            <person name="Kearney S.M."/>
            <person name="Perrotta A.R."/>
            <person name="Berdy B."/>
            <person name="Zhao S."/>
            <person name="Lieberman T.D."/>
            <person name="Swanson P.K."/>
            <person name="Smith M."/>
            <person name="Roesemann S."/>
            <person name="Alexander J.E."/>
            <person name="Rich S.A."/>
            <person name="Livny J."/>
            <person name="Vlamakis H."/>
            <person name="Clish C."/>
            <person name="Bullock K."/>
            <person name="Deik A."/>
            <person name="Scott J."/>
            <person name="Pierce K.A."/>
            <person name="Xavier R.J."/>
            <person name="Alm E.J."/>
        </authorList>
    </citation>
    <scope>NUCLEOTIDE SEQUENCE [LARGE SCALE GENOMIC DNA]</scope>
    <source>
        <strain evidence="1 2">BIOML-A2</strain>
    </source>
</reference>
<dbReference type="Proteomes" id="UP000462362">
    <property type="component" value="Unassembled WGS sequence"/>
</dbReference>